<sequence length="380" mass="40557">MINVARDGSFSAYYSRSQVPNGSNNSCGAHRRSRRVDESDDLVEHLLGLVAVRLEEVEHVALARRLHQLDAAAAGVVLPAQRAAPRLGHRFGVRAAAPPEEVPLRGAHEHALARQLPQRRRPRRHRVHPRVVHGRRPRAGEEPEPGTHGAERRLTRLLPHRLRSPEPGVDHHRALQFRAAAGLDDVGVHGEVVADVGAGAVAGEEDAAQVPVRGEPWVGVGGGGERPFQGGEAVVVACRERVLGRQAVLDGDAERRARGGERVEEAVVVRRRGRLGDEAAAVDVHHHGQLGGGVGGDRRQVQADGAGAAGEGDVLGFDAGGGVAAGRDRRRDEGALDAAALVDPEQRAELADHLVGRVGGGRDGERGGVERRHGWPVRCW</sequence>
<dbReference type="Proteomes" id="UP001497457">
    <property type="component" value="Chromosome 1b"/>
</dbReference>
<dbReference type="AlphaFoldDB" id="A0ABC8VAY4"/>
<feature type="compositionally biased region" description="Polar residues" evidence="1">
    <location>
        <begin position="15"/>
        <end position="27"/>
    </location>
</feature>
<feature type="region of interest" description="Disordered" evidence="1">
    <location>
        <begin position="116"/>
        <end position="153"/>
    </location>
</feature>
<evidence type="ECO:0000313" key="2">
    <source>
        <dbReference type="EMBL" id="CAL4887180.1"/>
    </source>
</evidence>
<protein>
    <submittedName>
        <fullName evidence="2">Uncharacterized protein</fullName>
    </submittedName>
</protein>
<gene>
    <name evidence="2" type="ORF">URODEC1_LOCUS1586</name>
</gene>
<evidence type="ECO:0000313" key="3">
    <source>
        <dbReference type="Proteomes" id="UP001497457"/>
    </source>
</evidence>
<dbReference type="EMBL" id="OZ075111">
    <property type="protein sequence ID" value="CAL4887180.1"/>
    <property type="molecule type" value="Genomic_DNA"/>
</dbReference>
<feature type="region of interest" description="Disordered" evidence="1">
    <location>
        <begin position="15"/>
        <end position="35"/>
    </location>
</feature>
<name>A0ABC8VAY4_9POAL</name>
<accession>A0ABC8VAY4</accession>
<reference evidence="2 3" key="2">
    <citation type="submission" date="2024-10" db="EMBL/GenBank/DDBJ databases">
        <authorList>
            <person name="Ryan C."/>
        </authorList>
    </citation>
    <scope>NUCLEOTIDE SEQUENCE [LARGE SCALE GENOMIC DNA]</scope>
</reference>
<proteinExistence type="predicted"/>
<feature type="compositionally biased region" description="Basic residues" evidence="1">
    <location>
        <begin position="117"/>
        <end position="137"/>
    </location>
</feature>
<keyword evidence="3" id="KW-1185">Reference proteome</keyword>
<reference evidence="3" key="1">
    <citation type="submission" date="2024-06" db="EMBL/GenBank/DDBJ databases">
        <authorList>
            <person name="Ryan C."/>
        </authorList>
    </citation>
    <scope>NUCLEOTIDE SEQUENCE [LARGE SCALE GENOMIC DNA]</scope>
</reference>
<organism evidence="2 3">
    <name type="scientific">Urochloa decumbens</name>
    <dbReference type="NCBI Taxonomy" id="240449"/>
    <lineage>
        <taxon>Eukaryota</taxon>
        <taxon>Viridiplantae</taxon>
        <taxon>Streptophyta</taxon>
        <taxon>Embryophyta</taxon>
        <taxon>Tracheophyta</taxon>
        <taxon>Spermatophyta</taxon>
        <taxon>Magnoliopsida</taxon>
        <taxon>Liliopsida</taxon>
        <taxon>Poales</taxon>
        <taxon>Poaceae</taxon>
        <taxon>PACMAD clade</taxon>
        <taxon>Panicoideae</taxon>
        <taxon>Panicodae</taxon>
        <taxon>Paniceae</taxon>
        <taxon>Melinidinae</taxon>
        <taxon>Urochloa</taxon>
    </lineage>
</organism>
<evidence type="ECO:0000256" key="1">
    <source>
        <dbReference type="SAM" id="MobiDB-lite"/>
    </source>
</evidence>